<keyword evidence="6 9" id="KW-0028">Amino-acid biosynthesis</keyword>
<comment type="catalytic activity">
    <reaction evidence="6 9">
        <text>L-proline + NADP(+) = (S)-1-pyrroline-5-carboxylate + NADPH + 2 H(+)</text>
        <dbReference type="Rhea" id="RHEA:14109"/>
        <dbReference type="ChEBI" id="CHEBI:15378"/>
        <dbReference type="ChEBI" id="CHEBI:17388"/>
        <dbReference type="ChEBI" id="CHEBI:57783"/>
        <dbReference type="ChEBI" id="CHEBI:58349"/>
        <dbReference type="ChEBI" id="CHEBI:60039"/>
        <dbReference type="EC" id="1.5.1.2"/>
    </reaction>
</comment>
<keyword evidence="6" id="KW-0963">Cytoplasm</keyword>
<dbReference type="Gene3D" id="3.40.50.720">
    <property type="entry name" value="NAD(P)-binding Rossmann-like Domain"/>
    <property type="match status" value="1"/>
</dbReference>
<dbReference type="InterPro" id="IPR053790">
    <property type="entry name" value="P5CR-like_CS"/>
</dbReference>
<comment type="catalytic activity">
    <reaction evidence="6">
        <text>L-proline + NAD(+) = (S)-1-pyrroline-5-carboxylate + NADH + 2 H(+)</text>
        <dbReference type="Rhea" id="RHEA:14105"/>
        <dbReference type="ChEBI" id="CHEBI:15378"/>
        <dbReference type="ChEBI" id="CHEBI:17388"/>
        <dbReference type="ChEBI" id="CHEBI:57540"/>
        <dbReference type="ChEBI" id="CHEBI:57945"/>
        <dbReference type="ChEBI" id="CHEBI:60039"/>
        <dbReference type="EC" id="1.5.1.2"/>
    </reaction>
</comment>
<comment type="subcellular location">
    <subcellularLocation>
        <location evidence="6">Cytoplasm</location>
    </subcellularLocation>
</comment>
<keyword evidence="13" id="KW-1185">Reference proteome</keyword>
<dbReference type="InterPro" id="IPR028939">
    <property type="entry name" value="P5C_Rdtase_cat_N"/>
</dbReference>
<dbReference type="SUPFAM" id="SSF48179">
    <property type="entry name" value="6-phosphogluconate dehydrogenase C-terminal domain-like"/>
    <property type="match status" value="1"/>
</dbReference>
<dbReference type="UniPathway" id="UPA00098">
    <property type="reaction ID" value="UER00361"/>
</dbReference>
<dbReference type="EC" id="1.5.1.2" evidence="6 7"/>
<dbReference type="InterPro" id="IPR029036">
    <property type="entry name" value="P5CR_dimer"/>
</dbReference>
<dbReference type="PATRIC" id="fig|189381.12.peg.647"/>
<evidence type="ECO:0000256" key="7">
    <source>
        <dbReference type="NCBIfam" id="TIGR00112"/>
    </source>
</evidence>
<dbReference type="GO" id="GO:0055129">
    <property type="term" value="P:L-proline biosynthetic process"/>
    <property type="evidence" value="ECO:0007669"/>
    <property type="project" value="UniProtKB-UniRule"/>
</dbReference>
<dbReference type="Pfam" id="PF03807">
    <property type="entry name" value="F420_oxidored"/>
    <property type="match status" value="1"/>
</dbReference>
<keyword evidence="2 6" id="KW-0641">Proline biosynthesis</keyword>
<evidence type="ECO:0000256" key="8">
    <source>
        <dbReference type="PIRSR" id="PIRSR000193-1"/>
    </source>
</evidence>
<evidence type="ECO:0000256" key="6">
    <source>
        <dbReference type="HAMAP-Rule" id="MF_01925"/>
    </source>
</evidence>
<comment type="similarity">
    <text evidence="1 6 9">Belongs to the pyrroline-5-carboxylate reductase family.</text>
</comment>
<evidence type="ECO:0000256" key="2">
    <source>
        <dbReference type="ARBA" id="ARBA00022650"/>
    </source>
</evidence>
<comment type="function">
    <text evidence="5 6">Catalyzes the reduction of 1-pyrroline-5-carboxylate (PCA) to L-proline.</text>
</comment>
<dbReference type="OrthoDB" id="9805754at2"/>
<dbReference type="GO" id="GO:0004735">
    <property type="term" value="F:pyrroline-5-carboxylate reductase activity"/>
    <property type="evidence" value="ECO:0007669"/>
    <property type="project" value="UniProtKB-UniRule"/>
</dbReference>
<dbReference type="RefSeq" id="WP_053426658.1">
    <property type="nucleotide sequence ID" value="NZ_LGUE01000001.1"/>
</dbReference>
<protein>
    <recommendedName>
        <fullName evidence="6 7">Pyrroline-5-carboxylate reductase</fullName>
        <shortName evidence="6">P5C reductase</shortName>
        <shortName evidence="6">P5CR</shortName>
        <ecNumber evidence="6 7">1.5.1.2</ecNumber>
    </recommendedName>
    <alternativeName>
        <fullName evidence="6">PCA reductase</fullName>
    </alternativeName>
</protein>
<evidence type="ECO:0000313" key="12">
    <source>
        <dbReference type="EMBL" id="KON91463.1"/>
    </source>
</evidence>
<evidence type="ECO:0000259" key="11">
    <source>
        <dbReference type="Pfam" id="PF14748"/>
    </source>
</evidence>
<dbReference type="EMBL" id="LGUE01000001">
    <property type="protein sequence ID" value="KON91463.1"/>
    <property type="molecule type" value="Genomic_DNA"/>
</dbReference>
<evidence type="ECO:0000313" key="13">
    <source>
        <dbReference type="Proteomes" id="UP000037405"/>
    </source>
</evidence>
<dbReference type="PANTHER" id="PTHR11645:SF49">
    <property type="entry name" value="PYRROLINE-5-CARBOXYLATE REDUCTASE 1"/>
    <property type="match status" value="1"/>
</dbReference>
<comment type="caution">
    <text evidence="12">The sequence shown here is derived from an EMBL/GenBank/DDBJ whole genome shotgun (WGS) entry which is preliminary data.</text>
</comment>
<evidence type="ECO:0000256" key="5">
    <source>
        <dbReference type="ARBA" id="ARBA00058118"/>
    </source>
</evidence>
<reference evidence="13" key="1">
    <citation type="submission" date="2015-07" db="EMBL/GenBank/DDBJ databases">
        <title>Fjat-14235 jcm11544.</title>
        <authorList>
            <person name="Liu B."/>
            <person name="Wang J."/>
            <person name="Zhu Y."/>
            <person name="Liu G."/>
            <person name="Chen Q."/>
            <person name="Chen Z."/>
            <person name="Lan J."/>
            <person name="Che J."/>
            <person name="Ge C."/>
            <person name="Shi H."/>
            <person name="Pan Z."/>
            <person name="Liu X."/>
        </authorList>
    </citation>
    <scope>NUCLEOTIDE SEQUENCE [LARGE SCALE GENOMIC DNA]</scope>
    <source>
        <strain evidence="13">JCM 11544</strain>
    </source>
</reference>
<evidence type="ECO:0000256" key="4">
    <source>
        <dbReference type="ARBA" id="ARBA00023002"/>
    </source>
</evidence>
<dbReference type="PANTHER" id="PTHR11645">
    <property type="entry name" value="PYRROLINE-5-CARBOXYLATE REDUCTASE"/>
    <property type="match status" value="1"/>
</dbReference>
<dbReference type="PIRSF" id="PIRSF000193">
    <property type="entry name" value="Pyrrol-5-carb_rd"/>
    <property type="match status" value="1"/>
</dbReference>
<dbReference type="HAMAP" id="MF_01925">
    <property type="entry name" value="P5C_reductase"/>
    <property type="match status" value="1"/>
</dbReference>
<dbReference type="SUPFAM" id="SSF51735">
    <property type="entry name" value="NAD(P)-binding Rossmann-fold domains"/>
    <property type="match status" value="1"/>
</dbReference>
<proteinExistence type="inferred from homology"/>
<dbReference type="InterPro" id="IPR000304">
    <property type="entry name" value="Pyrroline-COOH_reductase"/>
</dbReference>
<dbReference type="GO" id="GO:0005737">
    <property type="term" value="C:cytoplasm"/>
    <property type="evidence" value="ECO:0007669"/>
    <property type="project" value="UniProtKB-SubCell"/>
</dbReference>
<dbReference type="Proteomes" id="UP000037405">
    <property type="component" value="Unassembled WGS sequence"/>
</dbReference>
<dbReference type="AlphaFoldDB" id="A0A0M0GNX7"/>
<evidence type="ECO:0000256" key="3">
    <source>
        <dbReference type="ARBA" id="ARBA00022857"/>
    </source>
</evidence>
<dbReference type="PROSITE" id="PS00521">
    <property type="entry name" value="P5CR"/>
    <property type="match status" value="1"/>
</dbReference>
<comment type="pathway">
    <text evidence="6 9">Amino-acid biosynthesis; L-proline biosynthesis; L-proline from L-glutamate 5-semialdehyde: step 1/1.</text>
</comment>
<sequence length="271" mass="29181">MNTLFIGAGSMACALMRGALKSGALKKEETYALNRSNDMRMKELDEWFGVLRPGGGQSFDLVVLAMKPKDFDEAADVIRNHLSSKTVILSVLAGIPVSYIREKLGFQGGIARAMPNTSAALGKSATAVTLDRFDDRVMEEAVVHLLDSVGLTVEVEEHQLDLITALSGSGPAYIYYMAEMMQATAVELGLPSELARDLTIRTITGAGAMLEESGLDAEELRKNVTSPGGTTEAGIEALKAHGVEHAMFECISSARNRSEELGRQLIKTEKD</sequence>
<gene>
    <name evidence="6" type="primary">proC</name>
    <name evidence="12" type="ORF">AF331_02785</name>
</gene>
<evidence type="ECO:0000256" key="1">
    <source>
        <dbReference type="ARBA" id="ARBA00005525"/>
    </source>
</evidence>
<feature type="domain" description="Pyrroline-5-carboxylate reductase dimerisation" evidence="11">
    <location>
        <begin position="157"/>
        <end position="261"/>
    </location>
</feature>
<dbReference type="Gene3D" id="1.10.3730.10">
    <property type="entry name" value="ProC C-terminal domain-like"/>
    <property type="match status" value="1"/>
</dbReference>
<dbReference type="InterPro" id="IPR036291">
    <property type="entry name" value="NAD(P)-bd_dom_sf"/>
</dbReference>
<dbReference type="InterPro" id="IPR008927">
    <property type="entry name" value="6-PGluconate_DH-like_C_sf"/>
</dbReference>
<evidence type="ECO:0000259" key="10">
    <source>
        <dbReference type="Pfam" id="PF03807"/>
    </source>
</evidence>
<feature type="binding site" evidence="8">
    <location>
        <begin position="65"/>
        <end position="68"/>
    </location>
    <ligand>
        <name>NADP(+)</name>
        <dbReference type="ChEBI" id="CHEBI:58349"/>
    </ligand>
</feature>
<dbReference type="STRING" id="189381.GCA_900166615_03747"/>
<feature type="domain" description="Pyrroline-5-carboxylate reductase catalytic N-terminal" evidence="10">
    <location>
        <begin position="5"/>
        <end position="94"/>
    </location>
</feature>
<name>A0A0M0GNX7_9BACI</name>
<keyword evidence="4 6" id="KW-0560">Oxidoreductase</keyword>
<dbReference type="NCBIfam" id="TIGR00112">
    <property type="entry name" value="proC"/>
    <property type="match status" value="1"/>
</dbReference>
<accession>A0A0M0GNX7</accession>
<organism evidence="12 13">
    <name type="scientific">Rossellomorea marisflavi</name>
    <dbReference type="NCBI Taxonomy" id="189381"/>
    <lineage>
        <taxon>Bacteria</taxon>
        <taxon>Bacillati</taxon>
        <taxon>Bacillota</taxon>
        <taxon>Bacilli</taxon>
        <taxon>Bacillales</taxon>
        <taxon>Bacillaceae</taxon>
        <taxon>Rossellomorea</taxon>
    </lineage>
</organism>
<dbReference type="FunFam" id="1.10.3730.10:FF:000001">
    <property type="entry name" value="Pyrroline-5-carboxylate reductase"/>
    <property type="match status" value="1"/>
</dbReference>
<feature type="binding site" evidence="8">
    <location>
        <begin position="6"/>
        <end position="11"/>
    </location>
    <ligand>
        <name>NADP(+)</name>
        <dbReference type="ChEBI" id="CHEBI:58349"/>
    </ligand>
</feature>
<dbReference type="Pfam" id="PF14748">
    <property type="entry name" value="P5CR_dimer"/>
    <property type="match status" value="1"/>
</dbReference>
<keyword evidence="3 6" id="KW-0521">NADP</keyword>
<evidence type="ECO:0000256" key="9">
    <source>
        <dbReference type="RuleBase" id="RU003903"/>
    </source>
</evidence>